<sequence>MKLVKIALGLVVLLVAAVLGGALLIDPAYAVSRSVQVQASPERVYALIDSSAGWARWGVWYRRDPQMKVTETGATRGAGAAWSWTSESQGNGAMTLTAAEPPQRVAYELRIEGFAPSQGDLTVEPDGAATRVTWRMHGTMDNLVGRWFGLFMDRLVGPDFDAGLVNLKALAEGRA</sequence>
<reference evidence="1 2" key="1">
    <citation type="submission" date="2019-01" db="EMBL/GenBank/DDBJ databases">
        <authorList>
            <person name="Chen W.-M."/>
        </authorList>
    </citation>
    <scope>NUCLEOTIDE SEQUENCE [LARGE SCALE GENOMIC DNA]</scope>
    <source>
        <strain evidence="1 2">ICH-3</strain>
    </source>
</reference>
<dbReference type="EMBL" id="SACT01000008">
    <property type="protein sequence ID" value="RVT49342.1"/>
    <property type="molecule type" value="Genomic_DNA"/>
</dbReference>
<dbReference type="InterPro" id="IPR019587">
    <property type="entry name" value="Polyketide_cyclase/dehydratase"/>
</dbReference>
<keyword evidence="2" id="KW-1185">Reference proteome</keyword>
<comment type="caution">
    <text evidence="1">The sequence shown here is derived from an EMBL/GenBank/DDBJ whole genome shotgun (WGS) entry which is preliminary data.</text>
</comment>
<dbReference type="CDD" id="cd07818">
    <property type="entry name" value="SRPBCC_1"/>
    <property type="match status" value="1"/>
</dbReference>
<gene>
    <name evidence="1" type="ORF">ENE75_19890</name>
</gene>
<name>A0A3S2UMR9_9BURK</name>
<evidence type="ECO:0000313" key="1">
    <source>
        <dbReference type="EMBL" id="RVT49342.1"/>
    </source>
</evidence>
<dbReference type="Proteomes" id="UP000288178">
    <property type="component" value="Unassembled WGS sequence"/>
</dbReference>
<evidence type="ECO:0000313" key="2">
    <source>
        <dbReference type="Proteomes" id="UP000288178"/>
    </source>
</evidence>
<dbReference type="InterPro" id="IPR023393">
    <property type="entry name" value="START-like_dom_sf"/>
</dbReference>
<proteinExistence type="predicted"/>
<dbReference type="RefSeq" id="WP_128200093.1">
    <property type="nucleotide sequence ID" value="NZ_SACT01000008.1"/>
</dbReference>
<protein>
    <submittedName>
        <fullName evidence="1">Polyketide cyclase</fullName>
    </submittedName>
</protein>
<dbReference type="OrthoDB" id="9807923at2"/>
<dbReference type="SUPFAM" id="SSF55961">
    <property type="entry name" value="Bet v1-like"/>
    <property type="match status" value="1"/>
</dbReference>
<dbReference type="Pfam" id="PF10604">
    <property type="entry name" value="Polyketide_cyc2"/>
    <property type="match status" value="1"/>
</dbReference>
<dbReference type="Gene3D" id="3.30.530.20">
    <property type="match status" value="1"/>
</dbReference>
<organism evidence="1 2">
    <name type="scientific">Rubrivivax albus</name>
    <dbReference type="NCBI Taxonomy" id="2499835"/>
    <lineage>
        <taxon>Bacteria</taxon>
        <taxon>Pseudomonadati</taxon>
        <taxon>Pseudomonadota</taxon>
        <taxon>Betaproteobacteria</taxon>
        <taxon>Burkholderiales</taxon>
        <taxon>Sphaerotilaceae</taxon>
        <taxon>Rubrivivax</taxon>
    </lineage>
</organism>
<dbReference type="AlphaFoldDB" id="A0A3S2UMR9"/>
<accession>A0A3S2UMR9</accession>